<evidence type="ECO:0000313" key="3">
    <source>
        <dbReference type="EMBL" id="SMP27579.1"/>
    </source>
</evidence>
<comment type="caution">
    <text evidence="3">The sequence shown here is derived from an EMBL/GenBank/DDBJ whole genome shotgun (WGS) entry which is preliminary data.</text>
</comment>
<dbReference type="InterPro" id="IPR052042">
    <property type="entry name" value="Tail_sheath_structural"/>
</dbReference>
<dbReference type="Gene3D" id="3.40.50.11780">
    <property type="match status" value="1"/>
</dbReference>
<dbReference type="Pfam" id="PF17482">
    <property type="entry name" value="Phage_sheath_1C"/>
    <property type="match status" value="1"/>
</dbReference>
<organism evidence="3 4">
    <name type="scientific">Algoriphagus winogradskyi</name>
    <dbReference type="NCBI Taxonomy" id="237017"/>
    <lineage>
        <taxon>Bacteria</taxon>
        <taxon>Pseudomonadati</taxon>
        <taxon>Bacteroidota</taxon>
        <taxon>Cytophagia</taxon>
        <taxon>Cytophagales</taxon>
        <taxon>Cyclobacteriaceae</taxon>
        <taxon>Algoriphagus</taxon>
    </lineage>
</organism>
<dbReference type="EMBL" id="FXUA01000005">
    <property type="protein sequence ID" value="SMP27579.1"/>
    <property type="molecule type" value="Genomic_DNA"/>
</dbReference>
<protein>
    <recommendedName>
        <fullName evidence="2">Tail sheath protein C-terminal domain-containing protein</fullName>
    </recommendedName>
</protein>
<dbReference type="InterPro" id="IPR020287">
    <property type="entry name" value="Tail_sheath_C"/>
</dbReference>
<name>A0ABY1P6E9_9BACT</name>
<evidence type="ECO:0000313" key="4">
    <source>
        <dbReference type="Proteomes" id="UP001157915"/>
    </source>
</evidence>
<keyword evidence="4" id="KW-1185">Reference proteome</keyword>
<evidence type="ECO:0000259" key="2">
    <source>
        <dbReference type="Pfam" id="PF17482"/>
    </source>
</evidence>
<sequence length="579" mass="62334">MADFKTPGVYVQEISTLPASIAPVATAIPAFVGYTATREKNGETLPANQPVRVSSYLEYKEIFGESYPEDYGVVLTEASDGSTVVEITDPTNFSPYRMTYQVFMYFNNGGGPCYIVPVGGFVAGPNPAPASIDPGELIAGINALEEEDEPTLLVIPEAVILSPTDRKTIHDTLIAQCSKLQDRFALMDALNYNGQSVQEDGDSFRDEVGSSDLKYAAAYYPSLKTSLYKYYSESKLTITDNRGGAGLGPFHNKMLTTVGNGDAFATATIRINNTANIDGDIITIGSTAYTAGITFTPGATDINTADALLNAINATADPLFTASRTPSTSTLTLVATTPGIAGAPIALTYDDNGDGGAVISGSGTFSWQAPDKTLYNTIVAKLQSKKMELYPSASMAGICARVDRQRGVWKAPANVDVRGVIKPVVSISAEDQGLLNVDPTSGKSINAIRFFQGKGNLVWGARTLAGNDNEWRYIPVRRLYIFVEESVKKATEFVVFEPNDANTWLRVKTMIENFLSNLWRDGALAGAKAEEAFFVRVGLGQTMTPLDILEGRLIVEIGMAAVRPAEFIILKFSHKLQES</sequence>
<dbReference type="PANTHER" id="PTHR35861:SF1">
    <property type="entry name" value="PHAGE TAIL SHEATH PROTEIN"/>
    <property type="match status" value="1"/>
</dbReference>
<feature type="domain" description="Tail sheath protein C-terminal" evidence="2">
    <location>
        <begin position="468"/>
        <end position="572"/>
    </location>
</feature>
<comment type="similarity">
    <text evidence="1">Belongs to the myoviridae tail sheath protein family.</text>
</comment>
<dbReference type="Proteomes" id="UP001157915">
    <property type="component" value="Unassembled WGS sequence"/>
</dbReference>
<proteinExistence type="inferred from homology"/>
<dbReference type="RefSeq" id="WP_283413556.1">
    <property type="nucleotide sequence ID" value="NZ_FXUA01000005.1"/>
</dbReference>
<dbReference type="PANTHER" id="PTHR35861">
    <property type="match status" value="1"/>
</dbReference>
<reference evidence="3 4" key="1">
    <citation type="submission" date="2017-05" db="EMBL/GenBank/DDBJ databases">
        <authorList>
            <person name="Varghese N."/>
            <person name="Submissions S."/>
        </authorList>
    </citation>
    <scope>NUCLEOTIDE SEQUENCE [LARGE SCALE GENOMIC DNA]</scope>
    <source>
        <strain evidence="3 4">DSM 15360</strain>
    </source>
</reference>
<evidence type="ECO:0000256" key="1">
    <source>
        <dbReference type="ARBA" id="ARBA00008005"/>
    </source>
</evidence>
<gene>
    <name evidence="3" type="ORF">SAMN06265367_10595</name>
</gene>
<accession>A0ABY1P6E9</accession>